<reference evidence="1 2" key="1">
    <citation type="journal article" date="2004" name="Proc. Natl. Acad. Sci. U.S.A.">
        <title>Genomic analysis of Bacteroides fragilis reveals extensive DNA inversions regulating cell surface adaptation.</title>
        <authorList>
            <person name="Kuwahara T."/>
            <person name="Yamashita A."/>
            <person name="Hirakawa H."/>
            <person name="Nakayama H."/>
            <person name="Toh H."/>
            <person name="Okada N."/>
            <person name="Kuhara S."/>
            <person name="Hattori M."/>
            <person name="Hayashi T."/>
            <person name="Ohnishi Y."/>
        </authorList>
    </citation>
    <scope>NUCLEOTIDE SEQUENCE [LARGE SCALE GENOMIC DNA]</scope>
    <source>
        <strain evidence="1 2">YCH46</strain>
    </source>
</reference>
<organism evidence="1 2">
    <name type="scientific">Bacteroides fragilis (strain YCH46)</name>
    <dbReference type="NCBI Taxonomy" id="295405"/>
    <lineage>
        <taxon>Bacteria</taxon>
        <taxon>Pseudomonadati</taxon>
        <taxon>Bacteroidota</taxon>
        <taxon>Bacteroidia</taxon>
        <taxon>Bacteroidales</taxon>
        <taxon>Bacteroidaceae</taxon>
        <taxon>Bacteroides</taxon>
    </lineage>
</organism>
<accession>Q64YN7</accession>
<dbReference type="OrthoDB" id="1550603at2"/>
<name>Q64YN7_BACFR</name>
<dbReference type="STRING" id="295405.BF0640"/>
<evidence type="ECO:0000313" key="2">
    <source>
        <dbReference type="Proteomes" id="UP000002197"/>
    </source>
</evidence>
<dbReference type="Proteomes" id="UP000002197">
    <property type="component" value="Chromosome"/>
</dbReference>
<dbReference type="KEGG" id="bfr:BF0640"/>
<evidence type="ECO:0000313" key="1">
    <source>
        <dbReference type="EMBL" id="BAD47389.1"/>
    </source>
</evidence>
<proteinExistence type="predicted"/>
<dbReference type="EMBL" id="AP006841">
    <property type="protein sequence ID" value="BAD47389.1"/>
    <property type="molecule type" value="Genomic_DNA"/>
</dbReference>
<dbReference type="AlphaFoldDB" id="Q64YN7"/>
<protein>
    <submittedName>
        <fullName evidence="1">Uncharacterized protein</fullName>
    </submittedName>
</protein>
<dbReference type="PATRIC" id="fig|295405.11.peg.656"/>
<sequence length="50" mass="6168">MEEKMIDKEFLDNIFIILKQDVEYDNKRAWDNIKVNLVEKIQLIYINSFF</sequence>
<gene>
    <name evidence="1" type="ordered locus">BF0640</name>
</gene>
<dbReference type="HOGENOM" id="CLU_3180361_0_0_10"/>